<dbReference type="SUPFAM" id="SSF51182">
    <property type="entry name" value="RmlC-like cupins"/>
    <property type="match status" value="1"/>
</dbReference>
<name>A0A1C0YQ24_9BACL</name>
<dbReference type="GO" id="GO:0047975">
    <property type="term" value="F:guanosine phosphorylase activity"/>
    <property type="evidence" value="ECO:0007669"/>
    <property type="project" value="RHEA"/>
</dbReference>
<comment type="catalytic activity">
    <reaction evidence="3">
        <text>guanosine + phosphate = alpha-D-ribose 1-phosphate + guanine</text>
        <dbReference type="Rhea" id="RHEA:13233"/>
        <dbReference type="ChEBI" id="CHEBI:16235"/>
        <dbReference type="ChEBI" id="CHEBI:16750"/>
        <dbReference type="ChEBI" id="CHEBI:43474"/>
        <dbReference type="ChEBI" id="CHEBI:57720"/>
        <dbReference type="EC" id="2.4.2.1"/>
    </reaction>
</comment>
<dbReference type="Gene3D" id="2.60.120.10">
    <property type="entry name" value="Jelly Rolls"/>
    <property type="match status" value="1"/>
</dbReference>
<comment type="caution">
    <text evidence="4">The sequence shown here is derived from an EMBL/GenBank/DDBJ whole genome shotgun (WGS) entry which is preliminary data.</text>
</comment>
<dbReference type="EC" id="2.4.2.2" evidence="3"/>
<accession>A0A1C0YQ24</accession>
<protein>
    <recommendedName>
        <fullName evidence="3">Pyrimidine/purine nucleoside phosphorylase</fullName>
        <ecNumber evidence="3">2.4.2.1</ecNumber>
        <ecNumber evidence="3">2.4.2.2</ecNumber>
    </recommendedName>
    <alternativeName>
        <fullName evidence="3">Adenosine phosphorylase</fullName>
    </alternativeName>
    <alternativeName>
        <fullName evidence="3">Cytidine phosphorylase</fullName>
    </alternativeName>
    <alternativeName>
        <fullName evidence="3">Guanosine phosphorylase</fullName>
    </alternativeName>
    <alternativeName>
        <fullName evidence="3">Inosine phosphorylase</fullName>
    </alternativeName>
    <alternativeName>
        <fullName evidence="3">Thymidine phosphorylase</fullName>
    </alternativeName>
    <alternativeName>
        <fullName evidence="3">Uridine phosphorylase</fullName>
    </alternativeName>
    <alternativeName>
        <fullName evidence="3">Xanthosine phosphorylase</fullName>
    </alternativeName>
</protein>
<comment type="catalytic activity">
    <reaction evidence="3">
        <text>uridine + phosphate = alpha-D-ribose 1-phosphate + uracil</text>
        <dbReference type="Rhea" id="RHEA:24388"/>
        <dbReference type="ChEBI" id="CHEBI:16704"/>
        <dbReference type="ChEBI" id="CHEBI:17568"/>
        <dbReference type="ChEBI" id="CHEBI:43474"/>
        <dbReference type="ChEBI" id="CHEBI:57720"/>
        <dbReference type="EC" id="2.4.2.2"/>
    </reaction>
</comment>
<dbReference type="GO" id="GO:0005829">
    <property type="term" value="C:cytosol"/>
    <property type="evidence" value="ECO:0007669"/>
    <property type="project" value="TreeGrafter"/>
</dbReference>
<comment type="catalytic activity">
    <reaction evidence="3">
        <text>adenosine + phosphate = alpha-D-ribose 1-phosphate + adenine</text>
        <dbReference type="Rhea" id="RHEA:27642"/>
        <dbReference type="ChEBI" id="CHEBI:16335"/>
        <dbReference type="ChEBI" id="CHEBI:16708"/>
        <dbReference type="ChEBI" id="CHEBI:43474"/>
        <dbReference type="ChEBI" id="CHEBI:57720"/>
        <dbReference type="EC" id="2.4.2.1"/>
    </reaction>
</comment>
<dbReference type="Pfam" id="PF06865">
    <property type="entry name" value="Ppnp"/>
    <property type="match status" value="1"/>
</dbReference>
<keyword evidence="1 3" id="KW-0328">Glycosyltransferase</keyword>
<keyword evidence="2 3" id="KW-0808">Transferase</keyword>
<dbReference type="AlphaFoldDB" id="A0A1C0YQ24"/>
<dbReference type="InterPro" id="IPR014710">
    <property type="entry name" value="RmlC-like_jellyroll"/>
</dbReference>
<dbReference type="OrthoDB" id="9793848at2"/>
<dbReference type="PANTHER" id="PTHR36540:SF1">
    <property type="entry name" value="PYRIMIDINE_PURINE NUCLEOSIDE PHOSPHORYLASE"/>
    <property type="match status" value="1"/>
</dbReference>
<dbReference type="GO" id="GO:0004731">
    <property type="term" value="F:purine-nucleoside phosphorylase activity"/>
    <property type="evidence" value="ECO:0007669"/>
    <property type="project" value="UniProtKB-UniRule"/>
</dbReference>
<comment type="catalytic activity">
    <reaction evidence="3">
        <text>a purine D-ribonucleoside + phosphate = a purine nucleobase + alpha-D-ribose 1-phosphate</text>
        <dbReference type="Rhea" id="RHEA:19805"/>
        <dbReference type="ChEBI" id="CHEBI:26386"/>
        <dbReference type="ChEBI" id="CHEBI:43474"/>
        <dbReference type="ChEBI" id="CHEBI:57720"/>
        <dbReference type="ChEBI" id="CHEBI:142355"/>
        <dbReference type="EC" id="2.4.2.1"/>
    </reaction>
</comment>
<dbReference type="Proteomes" id="UP000093482">
    <property type="component" value="Unassembled WGS sequence"/>
</dbReference>
<comment type="function">
    <text evidence="3">Catalyzes the phosphorolysis of diverse nucleosides, yielding D-ribose 1-phosphate and the respective free bases. Can use uridine, adenosine, guanosine, cytidine, thymidine, inosine and xanthosine as substrates. Also catalyzes the reverse reactions.</text>
</comment>
<dbReference type="RefSeq" id="WP_066465373.1">
    <property type="nucleotide sequence ID" value="NZ_MATO01000045.1"/>
</dbReference>
<reference evidence="4 5" key="1">
    <citation type="submission" date="2016-07" db="EMBL/GenBank/DDBJ databases">
        <title>Caryophanon latum genome sequencing.</title>
        <authorList>
            <person name="Verma A."/>
            <person name="Pal Y."/>
            <person name="Krishnamurthi S."/>
        </authorList>
    </citation>
    <scope>NUCLEOTIDE SEQUENCE [LARGE SCALE GENOMIC DNA]</scope>
    <source>
        <strain evidence="4 5">DSM 14151</strain>
    </source>
</reference>
<dbReference type="GO" id="GO:0009032">
    <property type="term" value="F:thymidine phosphorylase activity"/>
    <property type="evidence" value="ECO:0007669"/>
    <property type="project" value="RHEA"/>
</dbReference>
<dbReference type="PANTHER" id="PTHR36540">
    <property type="entry name" value="PYRIMIDINE/PURINE NUCLEOSIDE PHOSPHORYLASE"/>
    <property type="match status" value="1"/>
</dbReference>
<dbReference type="InterPro" id="IPR009664">
    <property type="entry name" value="Ppnp"/>
</dbReference>
<keyword evidence="5" id="KW-1185">Reference proteome</keyword>
<dbReference type="GO" id="GO:0004850">
    <property type="term" value="F:uridine phosphorylase activity"/>
    <property type="evidence" value="ECO:0007669"/>
    <property type="project" value="RHEA"/>
</dbReference>
<proteinExistence type="inferred from homology"/>
<comment type="similarity">
    <text evidence="3">Belongs to the nucleoside phosphorylase PpnP family.</text>
</comment>
<comment type="catalytic activity">
    <reaction evidence="3">
        <text>inosine + phosphate = alpha-D-ribose 1-phosphate + hypoxanthine</text>
        <dbReference type="Rhea" id="RHEA:27646"/>
        <dbReference type="ChEBI" id="CHEBI:17368"/>
        <dbReference type="ChEBI" id="CHEBI:17596"/>
        <dbReference type="ChEBI" id="CHEBI:43474"/>
        <dbReference type="ChEBI" id="CHEBI:57720"/>
        <dbReference type="EC" id="2.4.2.1"/>
    </reaction>
</comment>
<comment type="catalytic activity">
    <reaction evidence="3">
        <text>cytidine + phosphate = cytosine + alpha-D-ribose 1-phosphate</text>
        <dbReference type="Rhea" id="RHEA:52540"/>
        <dbReference type="ChEBI" id="CHEBI:16040"/>
        <dbReference type="ChEBI" id="CHEBI:17562"/>
        <dbReference type="ChEBI" id="CHEBI:43474"/>
        <dbReference type="ChEBI" id="CHEBI:57720"/>
        <dbReference type="EC" id="2.4.2.2"/>
    </reaction>
</comment>
<dbReference type="CDD" id="cd20296">
    <property type="entry name" value="cupin_PpnP-like"/>
    <property type="match status" value="1"/>
</dbReference>
<dbReference type="InterPro" id="IPR011051">
    <property type="entry name" value="RmlC_Cupin_sf"/>
</dbReference>
<dbReference type="EMBL" id="MATO01000045">
    <property type="protein sequence ID" value="OCS89169.1"/>
    <property type="molecule type" value="Genomic_DNA"/>
</dbReference>
<sequence length="104" mass="11588">MTTFTDVTIDKKANVYFEGRVTSRKITFADGSYKTLGIMLPGTYEFSTAAREEMDITAGKLRYKLAGGDWETIDGSGVFYVPANSTFSLEVETVTDYCCTYLED</sequence>
<evidence type="ECO:0000313" key="4">
    <source>
        <dbReference type="EMBL" id="OCS89169.1"/>
    </source>
</evidence>
<comment type="catalytic activity">
    <reaction evidence="3">
        <text>thymidine + phosphate = 2-deoxy-alpha-D-ribose 1-phosphate + thymine</text>
        <dbReference type="Rhea" id="RHEA:16037"/>
        <dbReference type="ChEBI" id="CHEBI:17748"/>
        <dbReference type="ChEBI" id="CHEBI:17821"/>
        <dbReference type="ChEBI" id="CHEBI:43474"/>
        <dbReference type="ChEBI" id="CHEBI:57259"/>
        <dbReference type="EC" id="2.4.2.2"/>
    </reaction>
</comment>
<evidence type="ECO:0000256" key="2">
    <source>
        <dbReference type="ARBA" id="ARBA00022679"/>
    </source>
</evidence>
<comment type="catalytic activity">
    <reaction evidence="3">
        <text>xanthosine + phosphate = alpha-D-ribose 1-phosphate + xanthine</text>
        <dbReference type="Rhea" id="RHEA:27638"/>
        <dbReference type="ChEBI" id="CHEBI:17712"/>
        <dbReference type="ChEBI" id="CHEBI:18107"/>
        <dbReference type="ChEBI" id="CHEBI:43474"/>
        <dbReference type="ChEBI" id="CHEBI:57720"/>
        <dbReference type="EC" id="2.4.2.1"/>
    </reaction>
</comment>
<dbReference type="HAMAP" id="MF_01537">
    <property type="entry name" value="Nucleos_phosphorylase_PpnP"/>
    <property type="match status" value="1"/>
</dbReference>
<evidence type="ECO:0000256" key="3">
    <source>
        <dbReference type="HAMAP-Rule" id="MF_01537"/>
    </source>
</evidence>
<organism evidence="4 5">
    <name type="scientific">Caryophanon latum</name>
    <dbReference type="NCBI Taxonomy" id="33977"/>
    <lineage>
        <taxon>Bacteria</taxon>
        <taxon>Bacillati</taxon>
        <taxon>Bacillota</taxon>
        <taxon>Bacilli</taxon>
        <taxon>Bacillales</taxon>
        <taxon>Caryophanaceae</taxon>
        <taxon>Caryophanon</taxon>
    </lineage>
</organism>
<evidence type="ECO:0000256" key="1">
    <source>
        <dbReference type="ARBA" id="ARBA00022676"/>
    </source>
</evidence>
<gene>
    <name evidence="3" type="primary">ppnP</name>
    <name evidence="4" type="ORF">A6K76_02330</name>
</gene>
<evidence type="ECO:0000313" key="5">
    <source>
        <dbReference type="Proteomes" id="UP000093482"/>
    </source>
</evidence>
<dbReference type="EC" id="2.4.2.1" evidence="3"/>